<dbReference type="AlphaFoldDB" id="E8QWJ4"/>
<dbReference type="EMBL" id="CP002353">
    <property type="protein sequence ID" value="ADV61886.1"/>
    <property type="molecule type" value="Genomic_DNA"/>
</dbReference>
<dbReference type="KEGG" id="ipa:Isop_1300"/>
<reference evidence="1 2" key="2">
    <citation type="journal article" date="2011" name="Stand. Genomic Sci.">
        <title>Complete genome sequence of Isosphaera pallida type strain (IS1B).</title>
        <authorList>
            <consortium name="US DOE Joint Genome Institute (JGI-PGF)"/>
            <person name="Goker M."/>
            <person name="Cleland D."/>
            <person name="Saunders E."/>
            <person name="Lapidus A."/>
            <person name="Nolan M."/>
            <person name="Lucas S."/>
            <person name="Hammon N."/>
            <person name="Deshpande S."/>
            <person name="Cheng J.F."/>
            <person name="Tapia R."/>
            <person name="Han C."/>
            <person name="Goodwin L."/>
            <person name="Pitluck S."/>
            <person name="Liolios K."/>
            <person name="Pagani I."/>
            <person name="Ivanova N."/>
            <person name="Mavromatis K."/>
            <person name="Pati A."/>
            <person name="Chen A."/>
            <person name="Palaniappan K."/>
            <person name="Land M."/>
            <person name="Hauser L."/>
            <person name="Chang Y.J."/>
            <person name="Jeffries C.D."/>
            <person name="Detter J.C."/>
            <person name="Beck B."/>
            <person name="Woyke T."/>
            <person name="Bristow J."/>
            <person name="Eisen J.A."/>
            <person name="Markowitz V."/>
            <person name="Hugenholtz P."/>
            <person name="Kyrpides N.C."/>
            <person name="Klenk H.P."/>
        </authorList>
    </citation>
    <scope>NUCLEOTIDE SEQUENCE [LARGE SCALE GENOMIC DNA]</scope>
    <source>
        <strain evidence="2">ATCC 43644 / DSM 9630 / IS1B</strain>
    </source>
</reference>
<dbReference type="InParanoid" id="E8QWJ4"/>
<dbReference type="STRING" id="575540.Isop_1300"/>
<dbReference type="Proteomes" id="UP000008631">
    <property type="component" value="Chromosome"/>
</dbReference>
<protein>
    <submittedName>
        <fullName evidence="1">Uncharacterized protein</fullName>
    </submittedName>
</protein>
<dbReference type="eggNOG" id="ENOG502ZFBT">
    <property type="taxonomic scope" value="Bacteria"/>
</dbReference>
<organism evidence="1 2">
    <name type="scientific">Isosphaera pallida (strain ATCC 43644 / DSM 9630 / IS1B)</name>
    <dbReference type="NCBI Taxonomy" id="575540"/>
    <lineage>
        <taxon>Bacteria</taxon>
        <taxon>Pseudomonadati</taxon>
        <taxon>Planctomycetota</taxon>
        <taxon>Planctomycetia</taxon>
        <taxon>Isosphaerales</taxon>
        <taxon>Isosphaeraceae</taxon>
        <taxon>Isosphaera</taxon>
    </lineage>
</organism>
<dbReference type="RefSeq" id="WP_013564175.1">
    <property type="nucleotide sequence ID" value="NC_014962.1"/>
</dbReference>
<gene>
    <name evidence="1" type="ordered locus">Isop_1300</name>
</gene>
<accession>E8QWJ4</accession>
<reference key="1">
    <citation type="submission" date="2010-11" db="EMBL/GenBank/DDBJ databases">
        <title>The complete sequence of chromosome of Isophaera pallida ATCC 43644.</title>
        <authorList>
            <consortium name="US DOE Joint Genome Institute (JGI-PGF)"/>
            <person name="Lucas S."/>
            <person name="Copeland A."/>
            <person name="Lapidus A."/>
            <person name="Bruce D."/>
            <person name="Goodwin L."/>
            <person name="Pitluck S."/>
            <person name="Kyrpides N."/>
            <person name="Mavromatis K."/>
            <person name="Pagani I."/>
            <person name="Ivanova N."/>
            <person name="Saunders E."/>
            <person name="Brettin T."/>
            <person name="Detter J.C."/>
            <person name="Han C."/>
            <person name="Tapia R."/>
            <person name="Land M."/>
            <person name="Hauser L."/>
            <person name="Markowitz V."/>
            <person name="Cheng J.-F."/>
            <person name="Hugenholtz P."/>
            <person name="Woyke T."/>
            <person name="Wu D."/>
            <person name="Eisen J.A."/>
        </authorList>
    </citation>
    <scope>NUCLEOTIDE SEQUENCE</scope>
    <source>
        <strain>ATCC 43644</strain>
    </source>
</reference>
<dbReference type="HOGENOM" id="CLU_1684202_0_0_0"/>
<evidence type="ECO:0000313" key="2">
    <source>
        <dbReference type="Proteomes" id="UP000008631"/>
    </source>
</evidence>
<sequence length="156" mass="16429">MVMGSQPDRSVTPSGVSSSVKRIPSWSLLLTLFNGVALGWLIASGSPRPPEAWAQGPGVSSAFRGESNGGGDSGVFAFTNPLGPNGSRLFLIDTRAQTLAVYRIGSEGTGLTPGTLKLESVRNYRWDLKLSEYNNMDPAVGAIESMVTSGRGVRTP</sequence>
<name>E8QWJ4_ISOPI</name>
<keyword evidence="2" id="KW-1185">Reference proteome</keyword>
<evidence type="ECO:0000313" key="1">
    <source>
        <dbReference type="EMBL" id="ADV61886.1"/>
    </source>
</evidence>
<proteinExistence type="predicted"/>
<dbReference type="OrthoDB" id="276453at2"/>